<dbReference type="Proteomes" id="UP000177020">
    <property type="component" value="Unassembled WGS sequence"/>
</dbReference>
<evidence type="ECO:0000256" key="1">
    <source>
        <dbReference type="SAM" id="MobiDB-lite"/>
    </source>
</evidence>
<sequence length="286" mass="32897">MTNINKMTNQFTHEQLEIIREKIKPIFEHLQRKRALELVRAMVKRIVDLEMADQGLYKNCLKLIAQLKWVACPLIKNDEEFLELVEKYFLEGLELDVKLIDLVIARLELQFGVGLEKSINDILSALRSNKQKLGANPIQIKRESSSTDPLIKNWLVDFIRNAETKNPLEMEETNYLFNNQNAKNLSENDKKTLGKILSFYDTFKLYADGLTQKEGMPKVSPPPVQPSSAIPSPIQPTKPPTPSYQIPKQTIPGRRDLYKEPVEEPPRPGRVEPRIEGNIVDLKNRQ</sequence>
<feature type="region of interest" description="Disordered" evidence="1">
    <location>
        <begin position="214"/>
        <end position="286"/>
    </location>
</feature>
<evidence type="ECO:0000313" key="2">
    <source>
        <dbReference type="EMBL" id="OGZ40349.1"/>
    </source>
</evidence>
<evidence type="ECO:0000313" key="3">
    <source>
        <dbReference type="Proteomes" id="UP000177020"/>
    </source>
</evidence>
<proteinExistence type="predicted"/>
<feature type="compositionally biased region" description="Pro residues" evidence="1">
    <location>
        <begin position="233"/>
        <end position="242"/>
    </location>
</feature>
<feature type="compositionally biased region" description="Basic and acidic residues" evidence="1">
    <location>
        <begin position="253"/>
        <end position="275"/>
    </location>
</feature>
<dbReference type="EMBL" id="MHNG01000020">
    <property type="protein sequence ID" value="OGZ40349.1"/>
    <property type="molecule type" value="Genomic_DNA"/>
</dbReference>
<protein>
    <submittedName>
        <fullName evidence="2">Uncharacterized protein</fullName>
    </submittedName>
</protein>
<name>A0A1G2FQI7_9BACT</name>
<accession>A0A1G2FQI7</accession>
<dbReference type="AlphaFoldDB" id="A0A1G2FQI7"/>
<comment type="caution">
    <text evidence="2">The sequence shown here is derived from an EMBL/GenBank/DDBJ whole genome shotgun (WGS) entry which is preliminary data.</text>
</comment>
<organism evidence="2 3">
    <name type="scientific">Candidatus Portnoybacteria bacterium RIFCSPLOWO2_02_FULL_40_15</name>
    <dbReference type="NCBI Taxonomy" id="1802002"/>
    <lineage>
        <taxon>Bacteria</taxon>
        <taxon>Candidatus Portnoyibacteriota</taxon>
    </lineage>
</organism>
<reference evidence="2 3" key="1">
    <citation type="journal article" date="2016" name="Nat. Commun.">
        <title>Thousands of microbial genomes shed light on interconnected biogeochemical processes in an aquifer system.</title>
        <authorList>
            <person name="Anantharaman K."/>
            <person name="Brown C.T."/>
            <person name="Hug L.A."/>
            <person name="Sharon I."/>
            <person name="Castelle C.J."/>
            <person name="Probst A.J."/>
            <person name="Thomas B.C."/>
            <person name="Singh A."/>
            <person name="Wilkins M.J."/>
            <person name="Karaoz U."/>
            <person name="Brodie E.L."/>
            <person name="Williams K.H."/>
            <person name="Hubbard S.S."/>
            <person name="Banfield J.F."/>
        </authorList>
    </citation>
    <scope>NUCLEOTIDE SEQUENCE [LARGE SCALE GENOMIC DNA]</scope>
</reference>
<gene>
    <name evidence="2" type="ORF">A3I20_00295</name>
</gene>